<protein>
    <submittedName>
        <fullName evidence="2">Antibiotic biosynthesis monooxygenase</fullName>
    </submittedName>
</protein>
<comment type="caution">
    <text evidence="2">The sequence shown here is derived from an EMBL/GenBank/DDBJ whole genome shotgun (WGS) entry which is preliminary data.</text>
</comment>
<dbReference type="InterPro" id="IPR007138">
    <property type="entry name" value="ABM_dom"/>
</dbReference>
<dbReference type="Pfam" id="PF03992">
    <property type="entry name" value="ABM"/>
    <property type="match status" value="1"/>
</dbReference>
<dbReference type="GO" id="GO:0004497">
    <property type="term" value="F:monooxygenase activity"/>
    <property type="evidence" value="ECO:0007669"/>
    <property type="project" value="UniProtKB-KW"/>
</dbReference>
<feature type="domain" description="ABM" evidence="1">
    <location>
        <begin position="2"/>
        <end position="75"/>
    </location>
</feature>
<reference evidence="2" key="1">
    <citation type="submission" date="2020-10" db="EMBL/GenBank/DDBJ databases">
        <authorList>
            <person name="Gilroy R."/>
        </authorList>
    </citation>
    <scope>NUCLEOTIDE SEQUENCE</scope>
    <source>
        <strain evidence="2">2830</strain>
    </source>
</reference>
<dbReference type="Proteomes" id="UP000824124">
    <property type="component" value="Unassembled WGS sequence"/>
</dbReference>
<evidence type="ECO:0000313" key="3">
    <source>
        <dbReference type="Proteomes" id="UP000824124"/>
    </source>
</evidence>
<accession>A0A9D1HKF9</accession>
<dbReference type="SUPFAM" id="SSF54909">
    <property type="entry name" value="Dimeric alpha+beta barrel"/>
    <property type="match status" value="1"/>
</dbReference>
<dbReference type="InterPro" id="IPR011008">
    <property type="entry name" value="Dimeric_a/b-barrel"/>
</dbReference>
<dbReference type="InterPro" id="IPR052936">
    <property type="entry name" value="Jasmonate_Hydroxylase-like"/>
</dbReference>
<dbReference type="AlphaFoldDB" id="A0A9D1HKF9"/>
<dbReference type="Gene3D" id="3.30.70.100">
    <property type="match status" value="1"/>
</dbReference>
<dbReference type="PANTHER" id="PTHR37811:SF2">
    <property type="entry name" value="ABM DOMAIN-CONTAINING PROTEIN"/>
    <property type="match status" value="1"/>
</dbReference>
<keyword evidence="2" id="KW-0503">Monooxygenase</keyword>
<evidence type="ECO:0000259" key="1">
    <source>
        <dbReference type="Pfam" id="PF03992"/>
    </source>
</evidence>
<evidence type="ECO:0000313" key="2">
    <source>
        <dbReference type="EMBL" id="HIU10914.1"/>
    </source>
</evidence>
<gene>
    <name evidence="2" type="ORF">IAB00_06730</name>
</gene>
<sequence length="114" mass="13072">MIVLFEVTVKDGKMENYQKMAAGLKDALFQADGFIRSERFSSLKDKGKLPNMSVRENKASVKRWRNLTAHRMCQKHGRMEDLAGYAITVVTPKRTYSMTRRQGAPVDSTRFLEV</sequence>
<reference evidence="2" key="2">
    <citation type="journal article" date="2021" name="PeerJ">
        <title>Extensive microbial diversity within the chicken gut microbiome revealed by metagenomics and culture.</title>
        <authorList>
            <person name="Gilroy R."/>
            <person name="Ravi A."/>
            <person name="Getino M."/>
            <person name="Pursley I."/>
            <person name="Horton D.L."/>
            <person name="Alikhan N.F."/>
            <person name="Baker D."/>
            <person name="Gharbi K."/>
            <person name="Hall N."/>
            <person name="Watson M."/>
            <person name="Adriaenssens E.M."/>
            <person name="Foster-Nyarko E."/>
            <person name="Jarju S."/>
            <person name="Secka A."/>
            <person name="Antonio M."/>
            <person name="Oren A."/>
            <person name="Chaudhuri R.R."/>
            <person name="La Ragione R."/>
            <person name="Hildebrand F."/>
            <person name="Pallen M.J."/>
        </authorList>
    </citation>
    <scope>NUCLEOTIDE SEQUENCE</scope>
    <source>
        <strain evidence="2">2830</strain>
    </source>
</reference>
<name>A0A9D1HKF9_9FIRM</name>
<keyword evidence="2" id="KW-0560">Oxidoreductase</keyword>
<organism evidence="2 3">
    <name type="scientific">Candidatus Avidehalobacter gallistercoris</name>
    <dbReference type="NCBI Taxonomy" id="2840694"/>
    <lineage>
        <taxon>Bacteria</taxon>
        <taxon>Bacillati</taxon>
        <taxon>Bacillota</taxon>
        <taxon>Clostridia</taxon>
        <taxon>Eubacteriales</taxon>
        <taxon>Peptococcaceae</taxon>
        <taxon>Peptococcaceae incertae sedis</taxon>
        <taxon>Candidatus Avidehalobacter</taxon>
    </lineage>
</organism>
<dbReference type="PANTHER" id="PTHR37811">
    <property type="entry name" value="BLL5343 PROTEIN"/>
    <property type="match status" value="1"/>
</dbReference>
<dbReference type="EMBL" id="DVMH01000033">
    <property type="protein sequence ID" value="HIU10914.1"/>
    <property type="molecule type" value="Genomic_DNA"/>
</dbReference>
<proteinExistence type="predicted"/>